<name>A0A7C1CSG3_9BACT</name>
<dbReference type="InterPro" id="IPR014535">
    <property type="entry name" value="Hpre_diP_synt_I"/>
</dbReference>
<evidence type="ECO:0000313" key="2">
    <source>
        <dbReference type="EMBL" id="HDP76832.1"/>
    </source>
</evidence>
<feature type="transmembrane region" description="Helical" evidence="1">
    <location>
        <begin position="42"/>
        <end position="62"/>
    </location>
</feature>
<dbReference type="Proteomes" id="UP000886198">
    <property type="component" value="Unassembled WGS sequence"/>
</dbReference>
<keyword evidence="1" id="KW-0812">Transmembrane</keyword>
<dbReference type="EMBL" id="DSBT01000046">
    <property type="protein sequence ID" value="HDP76832.1"/>
    <property type="molecule type" value="Genomic_DNA"/>
</dbReference>
<gene>
    <name evidence="2" type="ORF">ENN47_01340</name>
</gene>
<dbReference type="Pfam" id="PF07456">
    <property type="entry name" value="Hpre_diP_synt_I"/>
    <property type="match status" value="1"/>
</dbReference>
<keyword evidence="1" id="KW-1133">Transmembrane helix</keyword>
<dbReference type="InterPro" id="IPR010898">
    <property type="entry name" value="Hpre_diP_synth_I"/>
</dbReference>
<feature type="transmembrane region" description="Helical" evidence="1">
    <location>
        <begin position="74"/>
        <end position="96"/>
    </location>
</feature>
<keyword evidence="1" id="KW-0472">Membrane</keyword>
<dbReference type="AlphaFoldDB" id="A0A7C1CSG3"/>
<evidence type="ECO:0000256" key="1">
    <source>
        <dbReference type="SAM" id="Phobius"/>
    </source>
</evidence>
<feature type="transmembrane region" description="Helical" evidence="1">
    <location>
        <begin position="102"/>
        <end position="127"/>
    </location>
</feature>
<proteinExistence type="predicted"/>
<feature type="transmembrane region" description="Helical" evidence="1">
    <location>
        <begin position="134"/>
        <end position="156"/>
    </location>
</feature>
<organism evidence="2">
    <name type="scientific">Mesotoga infera</name>
    <dbReference type="NCBI Taxonomy" id="1236046"/>
    <lineage>
        <taxon>Bacteria</taxon>
        <taxon>Thermotogati</taxon>
        <taxon>Thermotogota</taxon>
        <taxon>Thermotogae</taxon>
        <taxon>Kosmotogales</taxon>
        <taxon>Kosmotogaceae</taxon>
        <taxon>Mesotoga</taxon>
    </lineage>
</organism>
<accession>A0A7C1CSG3</accession>
<reference evidence="2" key="1">
    <citation type="journal article" date="2020" name="mSystems">
        <title>Genome- and Community-Level Interaction Insights into Carbon Utilization and Element Cycling Functions of Hydrothermarchaeota in Hydrothermal Sediment.</title>
        <authorList>
            <person name="Zhou Z."/>
            <person name="Liu Y."/>
            <person name="Xu W."/>
            <person name="Pan J."/>
            <person name="Luo Z.H."/>
            <person name="Li M."/>
        </authorList>
    </citation>
    <scope>NUCLEOTIDE SEQUENCE [LARGE SCALE GENOMIC DNA]</scope>
    <source>
        <strain evidence="2">SpSt-1179</strain>
    </source>
</reference>
<feature type="transmembrane region" description="Helical" evidence="1">
    <location>
        <begin position="12"/>
        <end position="30"/>
    </location>
</feature>
<comment type="caution">
    <text evidence="2">The sequence shown here is derived from an EMBL/GenBank/DDBJ whole genome shotgun (WGS) entry which is preliminary data.</text>
</comment>
<protein>
    <submittedName>
        <fullName evidence="2">Gx transporter family protein</fullName>
    </submittedName>
</protein>
<sequence length="169" mass="18083">MEARRITALSMLIAIGSVLYLLESLIPFPLPVPGGRWGFSNLVLIIALAGMPLGDIFVLSIGKSLIGGLLTGRLATPGFLMGITGSLSSGAVMWLLNRTERFGLVGISLAGASASNLTQLLVAYALIVKSMEIVFLYPYMLVMGSISALINAYIAFEVIRRMGDDFWPD</sequence>
<dbReference type="PIRSF" id="PIRSF027391">
    <property type="entry name" value="Hpre_diP_synt_I"/>
    <property type="match status" value="1"/>
</dbReference>
<dbReference type="Gene3D" id="1.10.1760.20">
    <property type="match status" value="1"/>
</dbReference>